<feature type="non-terminal residue" evidence="2">
    <location>
        <position position="55"/>
    </location>
</feature>
<evidence type="ECO:0000313" key="2">
    <source>
        <dbReference type="EMBL" id="SVE21036.1"/>
    </source>
</evidence>
<protein>
    <submittedName>
        <fullName evidence="2">Uncharacterized protein</fullName>
    </submittedName>
</protein>
<reference evidence="2" key="1">
    <citation type="submission" date="2018-05" db="EMBL/GenBank/DDBJ databases">
        <authorList>
            <person name="Lanie J.A."/>
            <person name="Ng W.-L."/>
            <person name="Kazmierczak K.M."/>
            <person name="Andrzejewski T.M."/>
            <person name="Davidsen T.M."/>
            <person name="Wayne K.J."/>
            <person name="Tettelin H."/>
            <person name="Glass J.I."/>
            <person name="Rusch D."/>
            <person name="Podicherti R."/>
            <person name="Tsui H.-C.T."/>
            <person name="Winkler M.E."/>
        </authorList>
    </citation>
    <scope>NUCLEOTIDE SEQUENCE</scope>
</reference>
<dbReference type="AlphaFoldDB" id="A0A383BLF7"/>
<evidence type="ECO:0000256" key="1">
    <source>
        <dbReference type="SAM" id="Phobius"/>
    </source>
</evidence>
<organism evidence="2">
    <name type="scientific">marine metagenome</name>
    <dbReference type="NCBI Taxonomy" id="408172"/>
    <lineage>
        <taxon>unclassified sequences</taxon>
        <taxon>metagenomes</taxon>
        <taxon>ecological metagenomes</taxon>
    </lineage>
</organism>
<feature type="transmembrane region" description="Helical" evidence="1">
    <location>
        <begin position="16"/>
        <end position="38"/>
    </location>
</feature>
<keyword evidence="1" id="KW-0812">Transmembrane</keyword>
<keyword evidence="1" id="KW-0472">Membrane</keyword>
<sequence>MHPITSMFGFVKTVPIWWILAGVAFVIRFVAAIVAGGFDQPEVFEYEYAARELIQ</sequence>
<gene>
    <name evidence="2" type="ORF">METZ01_LOCUS473890</name>
</gene>
<dbReference type="EMBL" id="UINC01201617">
    <property type="protein sequence ID" value="SVE21036.1"/>
    <property type="molecule type" value="Genomic_DNA"/>
</dbReference>
<keyword evidence="1" id="KW-1133">Transmembrane helix</keyword>
<proteinExistence type="predicted"/>
<accession>A0A383BLF7</accession>
<name>A0A383BLF7_9ZZZZ</name>